<evidence type="ECO:0008006" key="4">
    <source>
        <dbReference type="Google" id="ProtNLM"/>
    </source>
</evidence>
<dbReference type="Proteomes" id="UP000283210">
    <property type="component" value="Chromosome 3"/>
</dbReference>
<reference evidence="2 3" key="1">
    <citation type="submission" date="2018-11" db="EMBL/GenBank/DDBJ databases">
        <authorList>
            <person name="Lopez-Roques C."/>
            <person name="Donnadieu C."/>
            <person name="Bouchez O."/>
            <person name="Klopp C."/>
            <person name="Cabau C."/>
            <person name="Zahm M."/>
        </authorList>
    </citation>
    <scope>NUCLEOTIDE SEQUENCE [LARGE SCALE GENOMIC DNA]</scope>
    <source>
        <strain evidence="2">RS831</strain>
        <tissue evidence="2">Whole body</tissue>
    </source>
</reference>
<feature type="region of interest" description="Disordered" evidence="1">
    <location>
        <begin position="196"/>
        <end position="224"/>
    </location>
</feature>
<evidence type="ECO:0000256" key="1">
    <source>
        <dbReference type="SAM" id="MobiDB-lite"/>
    </source>
</evidence>
<evidence type="ECO:0000313" key="2">
    <source>
        <dbReference type="EMBL" id="RVE74253.1"/>
    </source>
</evidence>
<feature type="compositionally biased region" description="Polar residues" evidence="1">
    <location>
        <begin position="151"/>
        <end position="167"/>
    </location>
</feature>
<protein>
    <recommendedName>
        <fullName evidence="4">DUF4657 domain-containing protein</fullName>
    </recommendedName>
</protein>
<keyword evidence="3" id="KW-1185">Reference proteome</keyword>
<organism evidence="2 3">
    <name type="scientific">Oryzias javanicus</name>
    <name type="common">Javanese ricefish</name>
    <name type="synonym">Aplocheilus javanicus</name>
    <dbReference type="NCBI Taxonomy" id="123683"/>
    <lineage>
        <taxon>Eukaryota</taxon>
        <taxon>Metazoa</taxon>
        <taxon>Chordata</taxon>
        <taxon>Craniata</taxon>
        <taxon>Vertebrata</taxon>
        <taxon>Euteleostomi</taxon>
        <taxon>Actinopterygii</taxon>
        <taxon>Neopterygii</taxon>
        <taxon>Teleostei</taxon>
        <taxon>Neoteleostei</taxon>
        <taxon>Acanthomorphata</taxon>
        <taxon>Ovalentaria</taxon>
        <taxon>Atherinomorphae</taxon>
        <taxon>Beloniformes</taxon>
        <taxon>Adrianichthyidae</taxon>
        <taxon>Oryziinae</taxon>
        <taxon>Oryzias</taxon>
    </lineage>
</organism>
<dbReference type="AlphaFoldDB" id="A0A437DGS9"/>
<feature type="region of interest" description="Disordered" evidence="1">
    <location>
        <begin position="122"/>
        <end position="167"/>
    </location>
</feature>
<evidence type="ECO:0000313" key="3">
    <source>
        <dbReference type="Proteomes" id="UP000283210"/>
    </source>
</evidence>
<reference evidence="2 3" key="2">
    <citation type="submission" date="2019-01" db="EMBL/GenBank/DDBJ databases">
        <title>A chromosome length genome reference of the Java medaka (oryzias javanicus).</title>
        <authorList>
            <person name="Herpin A."/>
            <person name="Takehana Y."/>
            <person name="Naruse K."/>
            <person name="Ansai S."/>
            <person name="Kawaguchi M."/>
        </authorList>
    </citation>
    <scope>NUCLEOTIDE SEQUENCE [LARGE SCALE GENOMIC DNA]</scope>
    <source>
        <strain evidence="2">RS831</strain>
        <tissue evidence="2">Whole body</tissue>
    </source>
</reference>
<sequence>MSMKRKKAGLVIGWRKSFSILAPWRKGKGEGDAVTGGDVVLTKMKLFNNFNERSLKADDSVSTIYMVSDNCRHTIDTLKVSEVIPEDESSQSQMKSSSENLSVIFSNSELPRLYKFESEDSGVELNSGANSPSTPTSSEKSFVVHSREPSSDSCNLNSDHTSPPNTFVINVQSSEIKETVENNLKAREDVERNVLIYRDEDASPSEETELLKSKDEERDSTSGTIPVVLSETEETRDLTDTGCPTDIRLVQEPFVRLQDARRSSEKEPLSMRRCNTTDSLKEYMEECCRLSETQQQNPGAVLSGLSYLQHICHLIESIGKLQETNLKLQKRICSLQTDHRTSKTKEDFFQEHCSCGAASLAYQEIQKTTSRSEILSPTGALSDLSTIPEVIRHPLKSTRTGRSNECVSVPRWKRSLNRRSYTEGGAHFLSDSREQVSTPQRRLSENYTWGRVKDIVRRAKVGNQNPVQARSEPSRTSWQEQELHDCFGPSRQIGLGLAAVNVQIPEVQKQRDSRPERKV</sequence>
<name>A0A437DGS9_ORYJA</name>
<proteinExistence type="predicted"/>
<dbReference type="OrthoDB" id="9943553at2759"/>
<feature type="compositionally biased region" description="Basic and acidic residues" evidence="1">
    <location>
        <begin position="209"/>
        <end position="220"/>
    </location>
</feature>
<gene>
    <name evidence="2" type="ORF">OJAV_G00020210</name>
</gene>
<accession>A0A437DGS9</accession>
<feature type="compositionally biased region" description="Polar residues" evidence="1">
    <location>
        <begin position="127"/>
        <end position="140"/>
    </location>
</feature>
<dbReference type="EMBL" id="CM012439">
    <property type="protein sequence ID" value="RVE74253.1"/>
    <property type="molecule type" value="Genomic_DNA"/>
</dbReference>